<accession>A0ABS0AU79</accession>
<proteinExistence type="predicted"/>
<comment type="caution">
    <text evidence="3">The sequence shown here is derived from an EMBL/GenBank/DDBJ whole genome shotgun (WGS) entry which is preliminary data.</text>
</comment>
<dbReference type="Proteomes" id="UP000662703">
    <property type="component" value="Unassembled WGS sequence"/>
</dbReference>
<organism evidence="3 4">
    <name type="scientific">Alloalcanivorax profundimaris</name>
    <dbReference type="NCBI Taxonomy" id="2735259"/>
    <lineage>
        <taxon>Bacteria</taxon>
        <taxon>Pseudomonadati</taxon>
        <taxon>Pseudomonadota</taxon>
        <taxon>Gammaproteobacteria</taxon>
        <taxon>Oceanospirillales</taxon>
        <taxon>Alcanivoracaceae</taxon>
        <taxon>Alloalcanivorax</taxon>
    </lineage>
</organism>
<dbReference type="EMBL" id="ARXX01000053">
    <property type="protein sequence ID" value="MBF5057668.1"/>
    <property type="molecule type" value="Genomic_DNA"/>
</dbReference>
<reference evidence="3 4" key="1">
    <citation type="submission" date="2012-09" db="EMBL/GenBank/DDBJ databases">
        <title>Genome Sequence of alkane-degrading Bacterium Alcanivorax sp. 521-1.</title>
        <authorList>
            <person name="Lai Q."/>
            <person name="Shao Z."/>
        </authorList>
    </citation>
    <scope>NUCLEOTIDE SEQUENCE [LARGE SCALE GENOMIC DNA]</scope>
    <source>
        <strain evidence="3 4">521-1</strain>
    </source>
</reference>
<keyword evidence="1" id="KW-0560">Oxidoreductase</keyword>
<sequence length="406" mass="44488">MTDSARTPTLTPDILIFGGGIAGLWLINRLRERGYQCLLLETGTLGGAQTLASQGIIHGGLKYALGGGLSSESEAIAGMPDRWRAAIDGRDKVDLSGLRVLADTQNLWSTGSVASRMTSFFASKMLRGRIEKLKRDQFPSALANPRFKGQVYRLDDLVVDTESLLRVLVAPVRDRLLRFDPGRDHLEWGDDSLRAARINGVRIEPRLTVLAAGEGNAALLADAQKSRLFPREAAQSRPLKMVLVKHRLGHRLYAHCVGASNKPRLTVTTHELPDGDLVWYLGGELAEKGVERSDEQQIAAARAELDALFPWLDFGDARFAILDVARAEPRQHGLAKPDNAYARRDRDLIITWPTKLTLAPDLGDRVDALVDEHGLTPGASLGEVPEALPRAPVGQPQWYRGFGEHG</sequence>
<protein>
    <submittedName>
        <fullName evidence="3">FAD-binding oxidoreductase</fullName>
    </submittedName>
</protein>
<dbReference type="SUPFAM" id="SSF51905">
    <property type="entry name" value="FAD/NAD(P)-binding domain"/>
    <property type="match status" value="1"/>
</dbReference>
<dbReference type="InterPro" id="IPR036188">
    <property type="entry name" value="FAD/NAD-bd_sf"/>
</dbReference>
<feature type="domain" description="FAD dependent oxidoreductase" evidence="2">
    <location>
        <begin position="13"/>
        <end position="312"/>
    </location>
</feature>
<evidence type="ECO:0000259" key="2">
    <source>
        <dbReference type="Pfam" id="PF01266"/>
    </source>
</evidence>
<dbReference type="RefSeq" id="WP_194865838.1">
    <property type="nucleotide sequence ID" value="NZ_ARXX01000053.1"/>
</dbReference>
<dbReference type="Gene3D" id="3.30.9.10">
    <property type="entry name" value="D-Amino Acid Oxidase, subunit A, domain 2"/>
    <property type="match status" value="1"/>
</dbReference>
<evidence type="ECO:0000256" key="1">
    <source>
        <dbReference type="ARBA" id="ARBA00023002"/>
    </source>
</evidence>
<gene>
    <name evidence="3" type="ORF">Y5W_02962</name>
</gene>
<dbReference type="InterPro" id="IPR006076">
    <property type="entry name" value="FAD-dep_OxRdtase"/>
</dbReference>
<dbReference type="Pfam" id="PF01266">
    <property type="entry name" value="DAO"/>
    <property type="match status" value="1"/>
</dbReference>
<name>A0ABS0AU79_9GAMM</name>
<dbReference type="Gene3D" id="3.50.50.60">
    <property type="entry name" value="FAD/NAD(P)-binding domain"/>
    <property type="match status" value="1"/>
</dbReference>
<keyword evidence="4" id="KW-1185">Reference proteome</keyword>
<evidence type="ECO:0000313" key="3">
    <source>
        <dbReference type="EMBL" id="MBF5057668.1"/>
    </source>
</evidence>
<evidence type="ECO:0000313" key="4">
    <source>
        <dbReference type="Proteomes" id="UP000662703"/>
    </source>
</evidence>